<reference evidence="1 2" key="2">
    <citation type="journal article" date="2022" name="Mol. Ecol. Resour.">
        <title>The genomes of chicory, endive, great burdock and yacon provide insights into Asteraceae paleo-polyploidization history and plant inulin production.</title>
        <authorList>
            <person name="Fan W."/>
            <person name="Wang S."/>
            <person name="Wang H."/>
            <person name="Wang A."/>
            <person name="Jiang F."/>
            <person name="Liu H."/>
            <person name="Zhao H."/>
            <person name="Xu D."/>
            <person name="Zhang Y."/>
        </authorList>
    </citation>
    <scope>NUCLEOTIDE SEQUENCE [LARGE SCALE GENOMIC DNA]</scope>
    <source>
        <strain evidence="2">cv. Punajuju</strain>
        <tissue evidence="1">Leaves</tissue>
    </source>
</reference>
<dbReference type="Proteomes" id="UP001055811">
    <property type="component" value="Linkage Group LG09"/>
</dbReference>
<protein>
    <submittedName>
        <fullName evidence="1">Uncharacterized protein</fullName>
    </submittedName>
</protein>
<evidence type="ECO:0000313" key="2">
    <source>
        <dbReference type="Proteomes" id="UP001055811"/>
    </source>
</evidence>
<gene>
    <name evidence="1" type="ORF">L2E82_48377</name>
</gene>
<organism evidence="1 2">
    <name type="scientific">Cichorium intybus</name>
    <name type="common">Chicory</name>
    <dbReference type="NCBI Taxonomy" id="13427"/>
    <lineage>
        <taxon>Eukaryota</taxon>
        <taxon>Viridiplantae</taxon>
        <taxon>Streptophyta</taxon>
        <taxon>Embryophyta</taxon>
        <taxon>Tracheophyta</taxon>
        <taxon>Spermatophyta</taxon>
        <taxon>Magnoliopsida</taxon>
        <taxon>eudicotyledons</taxon>
        <taxon>Gunneridae</taxon>
        <taxon>Pentapetalae</taxon>
        <taxon>asterids</taxon>
        <taxon>campanulids</taxon>
        <taxon>Asterales</taxon>
        <taxon>Asteraceae</taxon>
        <taxon>Cichorioideae</taxon>
        <taxon>Cichorieae</taxon>
        <taxon>Cichoriinae</taxon>
        <taxon>Cichorium</taxon>
    </lineage>
</organism>
<comment type="caution">
    <text evidence="1">The sequence shown here is derived from an EMBL/GenBank/DDBJ whole genome shotgun (WGS) entry which is preliminary data.</text>
</comment>
<proteinExistence type="predicted"/>
<dbReference type="EMBL" id="CM042017">
    <property type="protein sequence ID" value="KAI3690362.1"/>
    <property type="molecule type" value="Genomic_DNA"/>
</dbReference>
<sequence>MHQGLLVTTGNHPIPPLPIVISPENHPQQQQTLLPDFSITVDLSPAVQIFLSHVRSRTHISPAHRRRRSPPSSSAAAIAAAIVIIQSLCDSFSQNLFPSF</sequence>
<accession>A0ACB8YXW9</accession>
<name>A0ACB8YXW9_CICIN</name>
<reference evidence="2" key="1">
    <citation type="journal article" date="2022" name="Mol. Ecol. Resour.">
        <title>The genomes of chicory, endive, great burdock and yacon provide insights into Asteraceae palaeo-polyploidization history and plant inulin production.</title>
        <authorList>
            <person name="Fan W."/>
            <person name="Wang S."/>
            <person name="Wang H."/>
            <person name="Wang A."/>
            <person name="Jiang F."/>
            <person name="Liu H."/>
            <person name="Zhao H."/>
            <person name="Xu D."/>
            <person name="Zhang Y."/>
        </authorList>
    </citation>
    <scope>NUCLEOTIDE SEQUENCE [LARGE SCALE GENOMIC DNA]</scope>
    <source>
        <strain evidence="2">cv. Punajuju</strain>
    </source>
</reference>
<evidence type="ECO:0000313" key="1">
    <source>
        <dbReference type="EMBL" id="KAI3690362.1"/>
    </source>
</evidence>
<keyword evidence="2" id="KW-1185">Reference proteome</keyword>